<protein>
    <submittedName>
        <fullName evidence="1">Uncharacterized protein</fullName>
    </submittedName>
</protein>
<evidence type="ECO:0000313" key="2">
    <source>
        <dbReference type="Proteomes" id="UP000077115"/>
    </source>
</evidence>
<evidence type="ECO:0000313" key="1">
    <source>
        <dbReference type="EMBL" id="OAJ44997.1"/>
    </source>
</evidence>
<proteinExistence type="predicted"/>
<gene>
    <name evidence="1" type="ORF">BDEG_28167</name>
</gene>
<dbReference type="VEuPathDB" id="FungiDB:BDEG_28167"/>
<organism evidence="1 2">
    <name type="scientific">Batrachochytrium dendrobatidis (strain JEL423)</name>
    <dbReference type="NCBI Taxonomy" id="403673"/>
    <lineage>
        <taxon>Eukaryota</taxon>
        <taxon>Fungi</taxon>
        <taxon>Fungi incertae sedis</taxon>
        <taxon>Chytridiomycota</taxon>
        <taxon>Chytridiomycota incertae sedis</taxon>
        <taxon>Chytridiomycetes</taxon>
        <taxon>Rhizophydiales</taxon>
        <taxon>Rhizophydiales incertae sedis</taxon>
        <taxon>Batrachochytrium</taxon>
    </lineage>
</organism>
<dbReference type="EMBL" id="DS022314">
    <property type="protein sequence ID" value="OAJ44997.1"/>
    <property type="molecule type" value="Genomic_DNA"/>
</dbReference>
<sequence>MTTLDTLCSNLNFNYESLLLSSSDKKEYADARMAFHHSIESIRNQALFSVILMRQLLAKLRPENADPNIALLLPDIFPESSESLCSVILEALLRAPGLTRAQHISVLSRRGEKLHDKLPKAFEHIKMHWDWSSTQLLSSFDVVIVVCSAMHFPLTQELILNQISYSKTLFFVTTNGVTINRAKNMIKSSAVVIPCFDYQSELLGHRFDQQSQYTH</sequence>
<dbReference type="Proteomes" id="UP000077115">
    <property type="component" value="Unassembled WGS sequence"/>
</dbReference>
<accession>A0A177WY17</accession>
<dbReference type="AlphaFoldDB" id="A0A177WY17"/>
<reference evidence="1 2" key="1">
    <citation type="submission" date="2006-10" db="EMBL/GenBank/DDBJ databases">
        <title>The Genome Sequence of Batrachochytrium dendrobatidis JEL423.</title>
        <authorList>
            <consortium name="The Broad Institute Genome Sequencing Platform"/>
            <person name="Birren B."/>
            <person name="Lander E."/>
            <person name="Galagan J."/>
            <person name="Cuomo C."/>
            <person name="Devon K."/>
            <person name="Jaffe D."/>
            <person name="Butler J."/>
            <person name="Alvarez P."/>
            <person name="Gnerre S."/>
            <person name="Grabherr M."/>
            <person name="Kleber M."/>
            <person name="Mauceli E."/>
            <person name="Brockman W."/>
            <person name="Young S."/>
            <person name="LaButti K."/>
            <person name="Sykes S."/>
            <person name="DeCaprio D."/>
            <person name="Crawford M."/>
            <person name="Koehrsen M."/>
            <person name="Engels R."/>
            <person name="Montgomery P."/>
            <person name="Pearson M."/>
            <person name="Howarth C."/>
            <person name="Larson L."/>
            <person name="White J."/>
            <person name="O'Leary S."/>
            <person name="Kodira C."/>
            <person name="Zeng Q."/>
            <person name="Yandava C."/>
            <person name="Alvarado L."/>
            <person name="Longcore J."/>
            <person name="James T."/>
        </authorList>
    </citation>
    <scope>NUCLEOTIDE SEQUENCE [LARGE SCALE GENOMIC DNA]</scope>
    <source>
        <strain evidence="1 2">JEL423</strain>
    </source>
</reference>
<dbReference type="OrthoDB" id="2106210at2759"/>
<name>A0A177WY17_BATDL</name>
<dbReference type="STRING" id="403673.A0A177WY17"/>
<reference evidence="1 2" key="2">
    <citation type="submission" date="2016-05" db="EMBL/GenBank/DDBJ databases">
        <title>Lineage-specific infection strategies underlie the spectrum of fungal disease in amphibians.</title>
        <authorList>
            <person name="Cuomo C.A."/>
            <person name="Farrer R.A."/>
            <person name="James T."/>
            <person name="Longcore J."/>
            <person name="Birren B."/>
        </authorList>
    </citation>
    <scope>NUCLEOTIDE SEQUENCE [LARGE SCALE GENOMIC DNA]</scope>
    <source>
        <strain evidence="1 2">JEL423</strain>
    </source>
</reference>